<name>A0A3G9IS25_9ACTN</name>
<dbReference type="Proteomes" id="UP000271573">
    <property type="component" value="Chromosome"/>
</dbReference>
<protein>
    <recommendedName>
        <fullName evidence="3">TetR family transcriptional regulator</fullName>
    </recommendedName>
</protein>
<proteinExistence type="predicted"/>
<dbReference type="Gene3D" id="1.10.357.10">
    <property type="entry name" value="Tetracycline Repressor, domain 2"/>
    <property type="match status" value="1"/>
</dbReference>
<dbReference type="EMBL" id="AP019307">
    <property type="protein sequence ID" value="BBH16421.1"/>
    <property type="molecule type" value="Genomic_DNA"/>
</dbReference>
<reference evidence="1 2" key="1">
    <citation type="submission" date="2018-11" db="EMBL/GenBank/DDBJ databases">
        <title>Complete genome sequence of Nocardioides baekrokdamisoli strain KCTC 39748.</title>
        <authorList>
            <person name="Kang S.W."/>
            <person name="Lee K.C."/>
            <person name="Kim K.K."/>
            <person name="Kim J.S."/>
            <person name="Kim D.S."/>
            <person name="Ko S.H."/>
            <person name="Yang S.H."/>
            <person name="Shin Y.K."/>
            <person name="Lee J.S."/>
        </authorList>
    </citation>
    <scope>NUCLEOTIDE SEQUENCE [LARGE SCALE GENOMIC DNA]</scope>
    <source>
        <strain evidence="1 2">KCTC 39748</strain>
    </source>
</reference>
<dbReference type="AlphaFoldDB" id="A0A3G9IS25"/>
<accession>A0A3G9IS25</accession>
<gene>
    <name evidence="1" type="ORF">Back2_07080</name>
</gene>
<evidence type="ECO:0000313" key="2">
    <source>
        <dbReference type="Proteomes" id="UP000271573"/>
    </source>
</evidence>
<dbReference type="KEGG" id="nbe:Back2_07080"/>
<evidence type="ECO:0008006" key="3">
    <source>
        <dbReference type="Google" id="ProtNLM"/>
    </source>
</evidence>
<keyword evidence="2" id="KW-1185">Reference proteome</keyword>
<evidence type="ECO:0000313" key="1">
    <source>
        <dbReference type="EMBL" id="BBH16421.1"/>
    </source>
</evidence>
<sequence>MLIYHFGTKDQLVADVLHASIDRSTGHIAALPPSADLRSAVIDLWVAAQTAPVDGCNRLYVEASALGLFGREPYASAVRVGNERWMAALVGHLTRSGVEETRAVRAAELVDAAFMGFQLDLPLDLDPEARLRTVTDLADTLAALP</sequence>
<organism evidence="1 2">
    <name type="scientific">Nocardioides baekrokdamisoli</name>
    <dbReference type="NCBI Taxonomy" id="1804624"/>
    <lineage>
        <taxon>Bacteria</taxon>
        <taxon>Bacillati</taxon>
        <taxon>Actinomycetota</taxon>
        <taxon>Actinomycetes</taxon>
        <taxon>Propionibacteriales</taxon>
        <taxon>Nocardioidaceae</taxon>
        <taxon>Nocardioides</taxon>
    </lineage>
</organism>